<proteinExistence type="predicted"/>
<sequence length="241" mass="26361">MVSMFKKTLALLVGSFRIIFKTSRILVFLLFLGFFVASHTITALAAITSTAISAIAGTTSTVMGRSKTKTLDLTTQNNRLRADLDVEKRRASSLVAENARIRRVDAVTFRGRSTTIKEATQEVLERTMTRTTRSTLANVSSIPGESIPFYGIAIVVAATAYELKAACDNMTDLYDLQVALDPDTARSDDRSAVCALQVPTKQEVWLGIKQSPQIAWDTSITTLGNVTDSVKDIDRPEFDGM</sequence>
<name>A0A420DHJ4_9RHOB</name>
<gene>
    <name evidence="1" type="ORF">C8N30_2764</name>
</gene>
<keyword evidence="2" id="KW-1185">Reference proteome</keyword>
<dbReference type="Proteomes" id="UP000284407">
    <property type="component" value="Unassembled WGS sequence"/>
</dbReference>
<comment type="caution">
    <text evidence="1">The sequence shown here is derived from an EMBL/GenBank/DDBJ whole genome shotgun (WGS) entry which is preliminary data.</text>
</comment>
<accession>A0A420DHJ4</accession>
<dbReference type="EMBL" id="RAQK01000002">
    <property type="protein sequence ID" value="RKE93677.1"/>
    <property type="molecule type" value="Genomic_DNA"/>
</dbReference>
<evidence type="ECO:0000313" key="1">
    <source>
        <dbReference type="EMBL" id="RKE93677.1"/>
    </source>
</evidence>
<protein>
    <submittedName>
        <fullName evidence="1">Uncharacterized protein</fullName>
    </submittedName>
</protein>
<organism evidence="1 2">
    <name type="scientific">Sulfitobacter guttiformis</name>
    <dbReference type="NCBI Taxonomy" id="74349"/>
    <lineage>
        <taxon>Bacteria</taxon>
        <taxon>Pseudomonadati</taxon>
        <taxon>Pseudomonadota</taxon>
        <taxon>Alphaproteobacteria</taxon>
        <taxon>Rhodobacterales</taxon>
        <taxon>Roseobacteraceae</taxon>
        <taxon>Sulfitobacter</taxon>
    </lineage>
</organism>
<reference evidence="1 2" key="1">
    <citation type="submission" date="2018-09" db="EMBL/GenBank/DDBJ databases">
        <title>Genomic Encyclopedia of Archaeal and Bacterial Type Strains, Phase II (KMG-II): from individual species to whole genera.</title>
        <authorList>
            <person name="Goeker M."/>
        </authorList>
    </citation>
    <scope>NUCLEOTIDE SEQUENCE [LARGE SCALE GENOMIC DNA]</scope>
    <source>
        <strain evidence="1 2">DSM 11458</strain>
    </source>
</reference>
<evidence type="ECO:0000313" key="2">
    <source>
        <dbReference type="Proteomes" id="UP000284407"/>
    </source>
</evidence>
<dbReference type="AlphaFoldDB" id="A0A420DHJ4"/>